<dbReference type="Proteomes" id="UP000295129">
    <property type="component" value="Unassembled WGS sequence"/>
</dbReference>
<protein>
    <submittedName>
        <fullName evidence="2">Uncharacterized protein</fullName>
    </submittedName>
</protein>
<feature type="transmembrane region" description="Helical" evidence="1">
    <location>
        <begin position="322"/>
        <end position="348"/>
    </location>
</feature>
<keyword evidence="1" id="KW-0472">Membrane</keyword>
<comment type="caution">
    <text evidence="2">The sequence shown here is derived from an EMBL/GenBank/DDBJ whole genome shotgun (WGS) entry which is preliminary data.</text>
</comment>
<dbReference type="RefSeq" id="WP_133593630.1">
    <property type="nucleotide sequence ID" value="NZ_SNVV01000016.1"/>
</dbReference>
<accession>A0A4R6DSW1</accession>
<feature type="transmembrane region" description="Helical" evidence="1">
    <location>
        <begin position="115"/>
        <end position="138"/>
    </location>
</feature>
<keyword evidence="1" id="KW-0812">Transmembrane</keyword>
<feature type="transmembrane region" description="Helical" evidence="1">
    <location>
        <begin position="369"/>
        <end position="387"/>
    </location>
</feature>
<evidence type="ECO:0000313" key="2">
    <source>
        <dbReference type="EMBL" id="TDN48103.1"/>
    </source>
</evidence>
<proteinExistence type="predicted"/>
<evidence type="ECO:0000313" key="3">
    <source>
        <dbReference type="Proteomes" id="UP000295129"/>
    </source>
</evidence>
<keyword evidence="3" id="KW-1185">Reference proteome</keyword>
<feature type="transmembrane region" description="Helical" evidence="1">
    <location>
        <begin position="224"/>
        <end position="247"/>
    </location>
</feature>
<dbReference type="EMBL" id="SNVV01000016">
    <property type="protein sequence ID" value="TDN48103.1"/>
    <property type="molecule type" value="Genomic_DNA"/>
</dbReference>
<evidence type="ECO:0000256" key="1">
    <source>
        <dbReference type="SAM" id="Phobius"/>
    </source>
</evidence>
<feature type="transmembrane region" description="Helical" evidence="1">
    <location>
        <begin position="290"/>
        <end position="310"/>
    </location>
</feature>
<feature type="transmembrane region" description="Helical" evidence="1">
    <location>
        <begin position="393"/>
        <end position="413"/>
    </location>
</feature>
<sequence>MAAELSFEQAPPLSVPLRFFFTAPLFVLAAGLLLVLRGEAVFASRWTPEALAATHLLTAGTMLQIMLGALFQVLPVAAGANVVQPRLLAGLVHLALSAGGAALACAFLWSDALFFHLAAGLLGLAVAALVLGVSAGLWRTPALGATVWGLRGAMLALVVTVGLGAALALVRSGDLGGGWMALSTLHQAWGLGGWAGLLLVAVAWLVVPMFLLTPSYPLLFTRGLPAAIGAVLIIGSLVMATPAGWGGGWAERLLAIGLALAAAAFAWATLALQRRRRRKITDACFRFWRLAMLALMLVAGLLAASATGLAPDAGLGPQLGVLALAGVFLSVMLGMLYKIVPFILWLHLRRKVNRPPAMTRLITEERQLLHYRLHLANLLALLLATLWPPTAVAGGLLLAASGGLLLANLAGALRAYLAVEQAPAVALP</sequence>
<feature type="transmembrane region" description="Helical" evidence="1">
    <location>
        <begin position="15"/>
        <end position="36"/>
    </location>
</feature>
<dbReference type="OrthoDB" id="5295665at2"/>
<feature type="transmembrane region" description="Helical" evidence="1">
    <location>
        <begin position="87"/>
        <end position="109"/>
    </location>
</feature>
<feature type="transmembrane region" description="Helical" evidence="1">
    <location>
        <begin position="191"/>
        <end position="212"/>
    </location>
</feature>
<feature type="transmembrane region" description="Helical" evidence="1">
    <location>
        <begin position="253"/>
        <end position="270"/>
    </location>
</feature>
<gene>
    <name evidence="2" type="ORF">C7389_1167</name>
</gene>
<keyword evidence="1" id="KW-1133">Transmembrane helix</keyword>
<organism evidence="2 3">
    <name type="scientific">Azoarcus indigens</name>
    <dbReference type="NCBI Taxonomy" id="29545"/>
    <lineage>
        <taxon>Bacteria</taxon>
        <taxon>Pseudomonadati</taxon>
        <taxon>Pseudomonadota</taxon>
        <taxon>Betaproteobacteria</taxon>
        <taxon>Rhodocyclales</taxon>
        <taxon>Zoogloeaceae</taxon>
        <taxon>Azoarcus</taxon>
    </lineage>
</organism>
<reference evidence="2 3" key="1">
    <citation type="submission" date="2019-03" db="EMBL/GenBank/DDBJ databases">
        <title>Genomic Encyclopedia of Type Strains, Phase IV (KMG-IV): sequencing the most valuable type-strain genomes for metagenomic binning, comparative biology and taxonomic classification.</title>
        <authorList>
            <person name="Goeker M."/>
        </authorList>
    </citation>
    <scope>NUCLEOTIDE SEQUENCE [LARGE SCALE GENOMIC DNA]</scope>
    <source>
        <strain evidence="2 3">DSM 12121</strain>
    </source>
</reference>
<name>A0A4R6DSW1_9RHOO</name>
<dbReference type="AlphaFoldDB" id="A0A4R6DSW1"/>
<feature type="transmembrane region" description="Helical" evidence="1">
    <location>
        <begin position="150"/>
        <end position="171"/>
    </location>
</feature>